<dbReference type="GO" id="GO:0009190">
    <property type="term" value="P:cyclic nucleotide biosynthetic process"/>
    <property type="evidence" value="ECO:0007669"/>
    <property type="project" value="InterPro"/>
</dbReference>
<dbReference type="SMART" id="SM00065">
    <property type="entry name" value="GAF"/>
    <property type="match status" value="2"/>
</dbReference>
<dbReference type="GO" id="GO:0008276">
    <property type="term" value="F:protein methyltransferase activity"/>
    <property type="evidence" value="ECO:0000318"/>
    <property type="project" value="GO_Central"/>
</dbReference>
<dbReference type="STRING" id="324602.Caur_2753"/>
<feature type="domain" description="GAF" evidence="5">
    <location>
        <begin position="291"/>
        <end position="438"/>
    </location>
</feature>
<proteinExistence type="predicted"/>
<keyword evidence="2" id="KW-0808">Transferase</keyword>
<dbReference type="PATRIC" id="fig|324602.8.peg.3105"/>
<dbReference type="Pfam" id="PF00211">
    <property type="entry name" value="Guanylate_cyc"/>
    <property type="match status" value="1"/>
</dbReference>
<protein>
    <submittedName>
        <fullName evidence="6">GAF domain protein</fullName>
    </submittedName>
</protein>
<keyword evidence="4" id="KW-1133">Transmembrane helix</keyword>
<dbReference type="InterPro" id="IPR050903">
    <property type="entry name" value="Bact_Chemotaxis_MeTrfase"/>
</dbReference>
<dbReference type="SUPFAM" id="SSF55781">
    <property type="entry name" value="GAF domain-like"/>
    <property type="match status" value="2"/>
</dbReference>
<dbReference type="RefSeq" id="WP_012258609.1">
    <property type="nucleotide sequence ID" value="NC_010175.1"/>
</dbReference>
<dbReference type="HOGENOM" id="CLU_414875_0_0_0"/>
<dbReference type="Pfam" id="PF13185">
    <property type="entry name" value="GAF_2"/>
    <property type="match status" value="1"/>
</dbReference>
<dbReference type="Gene3D" id="3.30.450.40">
    <property type="match status" value="2"/>
</dbReference>
<keyword evidence="4" id="KW-0812">Transmembrane</keyword>
<dbReference type="Pfam" id="PF01590">
    <property type="entry name" value="GAF"/>
    <property type="match status" value="1"/>
</dbReference>
<sequence>MYLPRSNLHRIFALTLPGGIALGLLLYALLDIVTRWGNGETALTFGVALILGGIIGLVLSLVAWLSLRYALHEARQHAVRALNADLPPLTDTDPLVALRQTVADAVAAVPRSSTLVTLAQRLCMASDREAMLAAVAETLSEHLPVRGVVLLLHDVERALLFPSAAWGIGVARRTTTFDINSSAVGRALRERRSVHLSSVQMRELLNTASPQTLTVVSWPLWVQQTPIGSLCLILAGTDLRLNEEQQQLVEHSTTLFTAYLQTTIYRQWLEREQNRLAIFERIAGSVAEQPDLGRALVQLLQIAAELTESSHGTFLLIDAETLTIRTRITLSGGDVLPLNLASAPILRHGLAGWVLRAQRGVIIDDIERDTRWIPTPGLELMRSALSVPLFHGERPIGVLTLASLNPYHYSQRSLALVSVLAAYAITVMVRYGYEGIVEPEHLFHARRLLSRYLPPTTVRELMGQQAKLMQALQPQAVSGVFVYACLRGIERLTDLTAQQLFERVAAPFHNVCRSVVHQQRGVYIAIDERSFSAVFGFPQPQSDDAVRALETARKVQAVLGDVRLQWRQQFGVDLALAGGITTGQVVIGVIGQADNATMAWSGAAVREAQRLCQLARNDEIVVAESVLKTVPSGQFVLEPLTPVSLHNGNEPASVYRLAGHL</sequence>
<dbReference type="Proteomes" id="UP000002008">
    <property type="component" value="Chromosome"/>
</dbReference>
<evidence type="ECO:0000256" key="3">
    <source>
        <dbReference type="ARBA" id="ARBA00022691"/>
    </source>
</evidence>
<dbReference type="InterPro" id="IPR029787">
    <property type="entry name" value="Nucleotide_cyclase"/>
</dbReference>
<dbReference type="CDD" id="cd07302">
    <property type="entry name" value="CHD"/>
    <property type="match status" value="1"/>
</dbReference>
<evidence type="ECO:0000313" key="7">
    <source>
        <dbReference type="Proteomes" id="UP000002008"/>
    </source>
</evidence>
<organism evidence="6 7">
    <name type="scientific">Chloroflexus aurantiacus (strain ATCC 29366 / DSM 635 / J-10-fl)</name>
    <dbReference type="NCBI Taxonomy" id="324602"/>
    <lineage>
        <taxon>Bacteria</taxon>
        <taxon>Bacillati</taxon>
        <taxon>Chloroflexota</taxon>
        <taxon>Chloroflexia</taxon>
        <taxon>Chloroflexales</taxon>
        <taxon>Chloroflexineae</taxon>
        <taxon>Chloroflexaceae</taxon>
        <taxon>Chloroflexus</taxon>
    </lineage>
</organism>
<keyword evidence="4" id="KW-0472">Membrane</keyword>
<keyword evidence="7" id="KW-1185">Reference proteome</keyword>
<dbReference type="InParanoid" id="A9WK78"/>
<dbReference type="eggNOG" id="COG2114">
    <property type="taxonomic scope" value="Bacteria"/>
</dbReference>
<dbReference type="InterPro" id="IPR029016">
    <property type="entry name" value="GAF-like_dom_sf"/>
</dbReference>
<dbReference type="GO" id="GO:0004016">
    <property type="term" value="F:adenylate cyclase activity"/>
    <property type="evidence" value="ECO:0007669"/>
    <property type="project" value="UniProtKB-ARBA"/>
</dbReference>
<evidence type="ECO:0000313" key="6">
    <source>
        <dbReference type="EMBL" id="ABY35956.1"/>
    </source>
</evidence>
<reference evidence="7" key="1">
    <citation type="journal article" date="2011" name="BMC Genomics">
        <title>Complete genome sequence of the filamentous anoxygenic phototrophic bacterium Chloroflexus aurantiacus.</title>
        <authorList>
            <person name="Tang K.H."/>
            <person name="Barry K."/>
            <person name="Chertkov O."/>
            <person name="Dalin E."/>
            <person name="Han C.S."/>
            <person name="Hauser L.J."/>
            <person name="Honchak B.M."/>
            <person name="Karbach L.E."/>
            <person name="Land M.L."/>
            <person name="Lapidus A."/>
            <person name="Larimer F.W."/>
            <person name="Mikhailova N."/>
            <person name="Pitluck S."/>
            <person name="Pierson B.K."/>
            <person name="Blankenship R.E."/>
        </authorList>
    </citation>
    <scope>NUCLEOTIDE SEQUENCE [LARGE SCALE GENOMIC DNA]</scope>
    <source>
        <strain evidence="7">ATCC 29366 / DSM 635 / J-10-fl</strain>
    </source>
</reference>
<dbReference type="InterPro" id="IPR001054">
    <property type="entry name" value="A/G_cyclase"/>
</dbReference>
<evidence type="ECO:0000256" key="4">
    <source>
        <dbReference type="SAM" id="Phobius"/>
    </source>
</evidence>
<dbReference type="GO" id="GO:0032259">
    <property type="term" value="P:methylation"/>
    <property type="evidence" value="ECO:0007669"/>
    <property type="project" value="UniProtKB-KW"/>
</dbReference>
<feature type="transmembrane region" description="Helical" evidence="4">
    <location>
        <begin position="42"/>
        <end position="67"/>
    </location>
</feature>
<dbReference type="GO" id="GO:0035556">
    <property type="term" value="P:intracellular signal transduction"/>
    <property type="evidence" value="ECO:0007669"/>
    <property type="project" value="InterPro"/>
</dbReference>
<dbReference type="AlphaFoldDB" id="A9WK78"/>
<evidence type="ECO:0000259" key="5">
    <source>
        <dbReference type="SMART" id="SM00065"/>
    </source>
</evidence>
<dbReference type="PANTHER" id="PTHR24422:SF19">
    <property type="entry name" value="CHEMOTAXIS PROTEIN METHYLTRANSFERASE"/>
    <property type="match status" value="1"/>
</dbReference>
<dbReference type="eggNOG" id="COG2203">
    <property type="taxonomic scope" value="Bacteria"/>
</dbReference>
<keyword evidence="3" id="KW-0949">S-adenosyl-L-methionine</keyword>
<keyword evidence="1" id="KW-0489">Methyltransferase</keyword>
<dbReference type="KEGG" id="cau:Caur_2753"/>
<gene>
    <name evidence="6" type="ordered locus">Caur_2753</name>
</gene>
<evidence type="ECO:0000256" key="1">
    <source>
        <dbReference type="ARBA" id="ARBA00022603"/>
    </source>
</evidence>
<dbReference type="InterPro" id="IPR003018">
    <property type="entry name" value="GAF"/>
</dbReference>
<dbReference type="EnsemblBacteria" id="ABY35956">
    <property type="protein sequence ID" value="ABY35956"/>
    <property type="gene ID" value="Caur_2753"/>
</dbReference>
<feature type="domain" description="GAF" evidence="5">
    <location>
        <begin position="127"/>
        <end position="270"/>
    </location>
</feature>
<dbReference type="EMBL" id="CP000909">
    <property type="protein sequence ID" value="ABY35956.1"/>
    <property type="molecule type" value="Genomic_DNA"/>
</dbReference>
<feature type="transmembrane region" description="Helical" evidence="4">
    <location>
        <begin position="12"/>
        <end position="30"/>
    </location>
</feature>
<name>A9WK78_CHLAA</name>
<dbReference type="Gene3D" id="3.30.70.1230">
    <property type="entry name" value="Nucleotide cyclase"/>
    <property type="match status" value="1"/>
</dbReference>
<dbReference type="PANTHER" id="PTHR24422">
    <property type="entry name" value="CHEMOTAXIS PROTEIN METHYLTRANSFERASE"/>
    <property type="match status" value="1"/>
</dbReference>
<evidence type="ECO:0000256" key="2">
    <source>
        <dbReference type="ARBA" id="ARBA00022679"/>
    </source>
</evidence>
<dbReference type="SUPFAM" id="SSF55073">
    <property type="entry name" value="Nucleotide cyclase"/>
    <property type="match status" value="1"/>
</dbReference>
<accession>A9WK78</accession>